<dbReference type="EMBL" id="JABWTA010000001">
    <property type="protein sequence ID" value="NVE95922.1"/>
    <property type="molecule type" value="Genomic_DNA"/>
</dbReference>
<dbReference type="InterPro" id="IPR001107">
    <property type="entry name" value="Band_7"/>
</dbReference>
<comment type="similarity">
    <text evidence="2">Belongs to the band 7/mec-2 family.</text>
</comment>
<dbReference type="PANTHER" id="PTHR10264:SF83">
    <property type="entry name" value="BLL5629 PROTEIN"/>
    <property type="match status" value="1"/>
</dbReference>
<sequence>MIWDLLAGVVILAVLALFLRAGFVKHTVPAGHSGLLYRNEVFAEALEPGVYRRFDPLRSEQLVVIATVATALSPNVFEVISKDQFSFRVMVTPLVTIANAREFHEGTPPISKDMAQFYTGPEMRLSLLNPVLSNGIMEAVAAKTLEEFLDDPAGALEGVSTEVAKVLPGVQLDNLLLTSITLPPEVRKMFTEVERARREGLAGLERARAEQASLRALANAARNLADNPQLAQLRMLQTMETAKGAKTFVLGSPPESVPGAEKPQG</sequence>
<dbReference type="InterPro" id="IPR043202">
    <property type="entry name" value="Band-7_stomatin-like"/>
</dbReference>
<name>A0A850HJ04_9SPHN</name>
<evidence type="ECO:0000313" key="4">
    <source>
        <dbReference type="EMBL" id="NVE95922.1"/>
    </source>
</evidence>
<evidence type="ECO:0000256" key="1">
    <source>
        <dbReference type="ARBA" id="ARBA00004167"/>
    </source>
</evidence>
<dbReference type="Pfam" id="PF01145">
    <property type="entry name" value="Band_7"/>
    <property type="match status" value="1"/>
</dbReference>
<dbReference type="Gene3D" id="6.10.250.2090">
    <property type="match status" value="1"/>
</dbReference>
<reference evidence="4 5" key="1">
    <citation type="submission" date="2020-06" db="EMBL/GenBank/DDBJ databases">
        <title>Altererythrobacter lutimaris sp. nov., a marine bacterium isolated from a tidal flat.</title>
        <authorList>
            <person name="Kim D."/>
            <person name="Yoo Y."/>
            <person name="Kim J.-J."/>
        </authorList>
    </citation>
    <scope>NUCLEOTIDE SEQUENCE [LARGE SCALE GENOMIC DNA]</scope>
    <source>
        <strain evidence="4 5">JGD-16</strain>
    </source>
</reference>
<comment type="subcellular location">
    <subcellularLocation>
        <location evidence="1">Membrane</location>
        <topology evidence="1">Single-pass membrane protein</topology>
    </subcellularLocation>
</comment>
<evidence type="ECO:0000259" key="3">
    <source>
        <dbReference type="Pfam" id="PF01145"/>
    </source>
</evidence>
<proteinExistence type="inferred from homology"/>
<accession>A0A850HJ04</accession>
<feature type="domain" description="Band 7" evidence="3">
    <location>
        <begin position="27"/>
        <end position="210"/>
    </location>
</feature>
<dbReference type="InterPro" id="IPR036013">
    <property type="entry name" value="Band_7/SPFH_dom_sf"/>
</dbReference>
<protein>
    <recommendedName>
        <fullName evidence="3">Band 7 domain-containing protein</fullName>
    </recommendedName>
</protein>
<dbReference type="Proteomes" id="UP000546031">
    <property type="component" value="Unassembled WGS sequence"/>
</dbReference>
<organism evidence="4 5">
    <name type="scientific">Altererythrobacter lutimaris</name>
    <dbReference type="NCBI Taxonomy" id="2743979"/>
    <lineage>
        <taxon>Bacteria</taxon>
        <taxon>Pseudomonadati</taxon>
        <taxon>Pseudomonadota</taxon>
        <taxon>Alphaproteobacteria</taxon>
        <taxon>Sphingomonadales</taxon>
        <taxon>Erythrobacteraceae</taxon>
        <taxon>Altererythrobacter</taxon>
    </lineage>
</organism>
<dbReference type="GO" id="GO:0005886">
    <property type="term" value="C:plasma membrane"/>
    <property type="evidence" value="ECO:0007669"/>
    <property type="project" value="InterPro"/>
</dbReference>
<dbReference type="RefSeq" id="WP_176274097.1">
    <property type="nucleotide sequence ID" value="NZ_JABWTA010000001.1"/>
</dbReference>
<gene>
    <name evidence="4" type="ORF">HUO12_13540</name>
</gene>
<evidence type="ECO:0000313" key="5">
    <source>
        <dbReference type="Proteomes" id="UP000546031"/>
    </source>
</evidence>
<evidence type="ECO:0000256" key="2">
    <source>
        <dbReference type="ARBA" id="ARBA00008164"/>
    </source>
</evidence>
<dbReference type="SUPFAM" id="SSF117892">
    <property type="entry name" value="Band 7/SPFH domain"/>
    <property type="match status" value="1"/>
</dbReference>
<comment type="caution">
    <text evidence="4">The sequence shown here is derived from an EMBL/GenBank/DDBJ whole genome shotgun (WGS) entry which is preliminary data.</text>
</comment>
<dbReference type="PANTHER" id="PTHR10264">
    <property type="entry name" value="BAND 7 PROTEIN-RELATED"/>
    <property type="match status" value="1"/>
</dbReference>
<keyword evidence="5" id="KW-1185">Reference proteome</keyword>
<dbReference type="AlphaFoldDB" id="A0A850HJ04"/>